<dbReference type="RefSeq" id="WP_124029159.1">
    <property type="nucleotide sequence ID" value="NZ_JBHRSN010000013.1"/>
</dbReference>
<dbReference type="Gene3D" id="3.40.630.30">
    <property type="match status" value="1"/>
</dbReference>
<name>A0A3N5YJW8_9ALTE</name>
<dbReference type="InterPro" id="IPR016181">
    <property type="entry name" value="Acyl_CoA_acyltransferase"/>
</dbReference>
<proteinExistence type="predicted"/>
<keyword evidence="1" id="KW-0808">Transferase</keyword>
<dbReference type="AlphaFoldDB" id="A0A3N5YJW8"/>
<dbReference type="SUPFAM" id="SSF55729">
    <property type="entry name" value="Acyl-CoA N-acyltransferases (Nat)"/>
    <property type="match status" value="1"/>
</dbReference>
<accession>A0A3N5YJW8</accession>
<dbReference type="InterPro" id="IPR007434">
    <property type="entry name" value="FemAB-like"/>
</dbReference>
<gene>
    <name evidence="1" type="ORF">DRW07_17070</name>
</gene>
<dbReference type="GO" id="GO:0016740">
    <property type="term" value="F:transferase activity"/>
    <property type="evidence" value="ECO:0007669"/>
    <property type="project" value="UniProtKB-KW"/>
</dbReference>
<dbReference type="EMBL" id="RPOK01000006">
    <property type="protein sequence ID" value="RPJ65031.1"/>
    <property type="molecule type" value="Genomic_DNA"/>
</dbReference>
<sequence>MQIKQHHSISEFTKDQWQTLCHGAGPFLSYDFLLALETSGSVGSETDSALETGWSTLFISIWEGQTLLGVVPGYLKLDSYGEYVFDHAWANAYAQYGLHYYPKWVAAIPFTPVTAAKLLTCYGISLSKLTAALREFERENTFSSMHVLFCQPEEQEALCHINYLRRFSVQFQWHNKHYSDFDHYLSMFTSRKRKDIRKERARTQAQVELHRVTGKDITSDLQHHFYQCYRQTYLKRSGHEGYLTETFFNTIFSEMSDKILLVYAKQQGRLVASSLFLFDQSGLYGRYWGALEHVDGLHFEACYYQGIEFAIERGLPLFNPGTQGEHKLLRGFEPLVCYSAHRLKDPRFHSAVSDFLLREKPAIARYYEQAELALPFNASFMEARTALDRLHPLLITEQKETENL</sequence>
<evidence type="ECO:0000313" key="1">
    <source>
        <dbReference type="EMBL" id="RPJ65031.1"/>
    </source>
</evidence>
<protein>
    <submittedName>
        <fullName evidence="1">GNAT family N-acetyltransferase</fullName>
    </submittedName>
</protein>
<dbReference type="OrthoDB" id="9776898at2"/>
<dbReference type="PANTHER" id="PTHR47017:SF1">
    <property type="entry name" value="ACYL-COA"/>
    <property type="match status" value="1"/>
</dbReference>
<dbReference type="PANTHER" id="PTHR47017">
    <property type="entry name" value="ACYL-COA"/>
    <property type="match status" value="1"/>
</dbReference>
<dbReference type="Pfam" id="PF04339">
    <property type="entry name" value="FemAB_like"/>
    <property type="match status" value="1"/>
</dbReference>
<evidence type="ECO:0000313" key="2">
    <source>
        <dbReference type="Proteomes" id="UP000275281"/>
    </source>
</evidence>
<dbReference type="Proteomes" id="UP000275281">
    <property type="component" value="Unassembled WGS sequence"/>
</dbReference>
<reference evidence="1 2" key="1">
    <citation type="submission" date="2018-11" db="EMBL/GenBank/DDBJ databases">
        <authorList>
            <person name="Ye M.-Q."/>
            <person name="Du Z.-J."/>
        </authorList>
    </citation>
    <scope>NUCLEOTIDE SEQUENCE [LARGE SCALE GENOMIC DNA]</scope>
    <source>
        <strain evidence="1 2">U0105</strain>
    </source>
</reference>
<organism evidence="1 2">
    <name type="scientific">Alteromonas sediminis</name>
    <dbReference type="NCBI Taxonomy" id="2259342"/>
    <lineage>
        <taxon>Bacteria</taxon>
        <taxon>Pseudomonadati</taxon>
        <taxon>Pseudomonadota</taxon>
        <taxon>Gammaproteobacteria</taxon>
        <taxon>Alteromonadales</taxon>
        <taxon>Alteromonadaceae</taxon>
        <taxon>Alteromonas/Salinimonas group</taxon>
        <taxon>Alteromonas</taxon>
    </lineage>
</organism>
<keyword evidence="2" id="KW-1185">Reference proteome</keyword>
<comment type="caution">
    <text evidence="1">The sequence shown here is derived from an EMBL/GenBank/DDBJ whole genome shotgun (WGS) entry which is preliminary data.</text>
</comment>